<evidence type="ECO:0000313" key="9">
    <source>
        <dbReference type="Proteomes" id="UP000799772"/>
    </source>
</evidence>
<keyword evidence="2" id="KW-0547">Nucleotide-binding</keyword>
<dbReference type="OrthoDB" id="5337378at2759"/>
<keyword evidence="4" id="KW-0067">ATP-binding</keyword>
<dbReference type="PANTHER" id="PTHR11042:SF196">
    <property type="entry name" value="MITOSIS INHIBITOR PROTEIN KINASE SWE1"/>
    <property type="match status" value="1"/>
</dbReference>
<name>A0A9P4IIU1_9PEZI</name>
<dbReference type="SUPFAM" id="SSF56112">
    <property type="entry name" value="Protein kinase-like (PK-like)"/>
    <property type="match status" value="1"/>
</dbReference>
<feature type="region of interest" description="Disordered" evidence="6">
    <location>
        <begin position="454"/>
        <end position="490"/>
    </location>
</feature>
<dbReference type="GO" id="GO:0110031">
    <property type="term" value="P:negative regulation of G2/MI transition of meiotic cell cycle"/>
    <property type="evidence" value="ECO:0007669"/>
    <property type="project" value="TreeGrafter"/>
</dbReference>
<dbReference type="InterPro" id="IPR008271">
    <property type="entry name" value="Ser/Thr_kinase_AS"/>
</dbReference>
<feature type="region of interest" description="Disordered" evidence="6">
    <location>
        <begin position="914"/>
        <end position="978"/>
    </location>
</feature>
<dbReference type="EMBL" id="ML978123">
    <property type="protein sequence ID" value="KAF2101909.1"/>
    <property type="molecule type" value="Genomic_DNA"/>
</dbReference>
<sequence>MEMSYSPHREAGGTLHLPSPTHPHGYHIDINRLRRSLSRSPSKPQRFQLFTASHTPSGSPGSPLSPLGASHRLGSNTTRDSGGIPVSPLDSHSPSTARKSKFPLRRSTPFRSSTRNKSTPNSPMRRVLSESSSQGNAMPARPGEPSNENSSPSDAENASRTDARPPGFRLELNGGPIKFEFSRSLQENAAPVKSSPLKRSDGVMNLEQGNFGSPVAKRRSLHGAQDFDMLRHALGGDGACDDRDDDHEPEFSSFSPAPNRNSPLRKSLSLRKSTLQQRHTPSQTRPQPHEFAVPSVAASKARQRFSLDGSLSFDTQPFNSPFRRSVPPQNGTLFPQYKSIPHRPSPASKQPHPLANTLSPSSSASSLGEDIAPQISFLEEARTVTTQPYRAQGFSKSLPLGATRPPLLRGGAGPSGRNGPDAGPSFSTPEAYRMAKPHPAAFMSTGLISKKNRNAELPDEPSVGYVMPDTPSKRDSFPPMSSTPFRRSTVASTAGFQHEFGSPSSPFSAHARKLSTETFGKGVSTFGSRMSTGALNRKASFTSFDGDDQAQSPPHMAESQSSNDEFPPTPTKPSEGRRSKENSLRISYLSAATPTDDKDGSRLSSPHTPQDSFHPPDPSGLTISGKSHTPNPFKLSTSSNISLPPATPTASRDYMFPFGEAPAGGVKGVRKNDVDTALTSRFGKAEAIGVGEFSQVYRVVNPLHSSDQAFSHSFSNYGSVWAVKKSKRPFAGVKDKEKKMREVRILKALRGHDHIIQFTDCWESKGYLYIQTEFCENGNLEHFLLKAGNQGRLDDFRIWKILLELSLQGVKHIHESNFIHLDLKPANIFIDWEGVLKIGDFGLASTWPAPANIDGEGDREYIGPEILSGRFDKPADIFALGMIVLEIAGNIVLPDNGTSWQRLRAGDMSDLPSLTFSSEGSLPRNSSGDPVNAPPHRSRETLGGSDGEDGNFKFDRDTSPTPQRIEQLVEPPNFMIDPEDDEALDKVVLWMISPEPDDRPVIDQVYNLNAVQWVERRRRAGATVYEGNYGPADDVLNHDRDVDMTDA</sequence>
<feature type="region of interest" description="Disordered" evidence="6">
    <location>
        <begin position="51"/>
        <end position="174"/>
    </location>
</feature>
<dbReference type="Pfam" id="PF00069">
    <property type="entry name" value="Pkinase"/>
    <property type="match status" value="1"/>
</dbReference>
<feature type="region of interest" description="Disordered" evidence="6">
    <location>
        <begin position="388"/>
        <end position="429"/>
    </location>
</feature>
<protein>
    <submittedName>
        <fullName evidence="8">Kinase-like protein</fullName>
    </submittedName>
</protein>
<keyword evidence="9" id="KW-1185">Reference proteome</keyword>
<evidence type="ECO:0000313" key="8">
    <source>
        <dbReference type="EMBL" id="KAF2101909.1"/>
    </source>
</evidence>
<comment type="similarity">
    <text evidence="5">Belongs to the protein kinase superfamily. Ser/Thr protein kinase family. GCN2 subfamily.</text>
</comment>
<dbReference type="InterPro" id="IPR000719">
    <property type="entry name" value="Prot_kinase_dom"/>
</dbReference>
<evidence type="ECO:0000256" key="4">
    <source>
        <dbReference type="ARBA" id="ARBA00022840"/>
    </source>
</evidence>
<feature type="compositionally biased region" description="Polar residues" evidence="6">
    <location>
        <begin position="621"/>
        <end position="642"/>
    </location>
</feature>
<dbReference type="SMART" id="SM00220">
    <property type="entry name" value="S_TKc"/>
    <property type="match status" value="1"/>
</dbReference>
<dbReference type="Gene3D" id="3.30.200.20">
    <property type="entry name" value="Phosphorylase Kinase, domain 1"/>
    <property type="match status" value="1"/>
</dbReference>
<feature type="compositionally biased region" description="Low complexity" evidence="6">
    <location>
        <begin position="259"/>
        <end position="278"/>
    </location>
</feature>
<feature type="region of interest" description="Disordered" evidence="6">
    <location>
        <begin position="186"/>
        <end position="214"/>
    </location>
</feature>
<dbReference type="GO" id="GO:0005634">
    <property type="term" value="C:nucleus"/>
    <property type="evidence" value="ECO:0007669"/>
    <property type="project" value="TreeGrafter"/>
</dbReference>
<dbReference type="PANTHER" id="PTHR11042">
    <property type="entry name" value="EUKARYOTIC TRANSLATION INITIATION FACTOR 2-ALPHA KINASE EIF2-ALPHA KINASE -RELATED"/>
    <property type="match status" value="1"/>
</dbReference>
<dbReference type="AlphaFoldDB" id="A0A9P4IIU1"/>
<dbReference type="GO" id="GO:0005737">
    <property type="term" value="C:cytoplasm"/>
    <property type="evidence" value="ECO:0007669"/>
    <property type="project" value="TreeGrafter"/>
</dbReference>
<dbReference type="PROSITE" id="PS50011">
    <property type="entry name" value="PROTEIN_KINASE_DOM"/>
    <property type="match status" value="1"/>
</dbReference>
<feature type="region of interest" description="Disordered" evidence="6">
    <location>
        <begin position="238"/>
        <end position="297"/>
    </location>
</feature>
<proteinExistence type="inferred from homology"/>
<reference evidence="8" key="1">
    <citation type="journal article" date="2020" name="Stud. Mycol.">
        <title>101 Dothideomycetes genomes: a test case for predicting lifestyles and emergence of pathogens.</title>
        <authorList>
            <person name="Haridas S."/>
            <person name="Albert R."/>
            <person name="Binder M."/>
            <person name="Bloem J."/>
            <person name="Labutti K."/>
            <person name="Salamov A."/>
            <person name="Andreopoulos B."/>
            <person name="Baker S."/>
            <person name="Barry K."/>
            <person name="Bills G."/>
            <person name="Bluhm B."/>
            <person name="Cannon C."/>
            <person name="Castanera R."/>
            <person name="Culley D."/>
            <person name="Daum C."/>
            <person name="Ezra D."/>
            <person name="Gonzalez J."/>
            <person name="Henrissat B."/>
            <person name="Kuo A."/>
            <person name="Liang C."/>
            <person name="Lipzen A."/>
            <person name="Lutzoni F."/>
            <person name="Magnuson J."/>
            <person name="Mondo S."/>
            <person name="Nolan M."/>
            <person name="Ohm R."/>
            <person name="Pangilinan J."/>
            <person name="Park H.-J."/>
            <person name="Ramirez L."/>
            <person name="Alfaro M."/>
            <person name="Sun H."/>
            <person name="Tritt A."/>
            <person name="Yoshinaga Y."/>
            <person name="Zwiers L.-H."/>
            <person name="Turgeon B."/>
            <person name="Goodwin S."/>
            <person name="Spatafora J."/>
            <person name="Crous P."/>
            <person name="Grigoriev I."/>
        </authorList>
    </citation>
    <scope>NUCLEOTIDE SEQUENCE</scope>
    <source>
        <strain evidence="8">CBS 133067</strain>
    </source>
</reference>
<organism evidence="8 9">
    <name type="scientific">Rhizodiscina lignyota</name>
    <dbReference type="NCBI Taxonomy" id="1504668"/>
    <lineage>
        <taxon>Eukaryota</taxon>
        <taxon>Fungi</taxon>
        <taxon>Dikarya</taxon>
        <taxon>Ascomycota</taxon>
        <taxon>Pezizomycotina</taxon>
        <taxon>Dothideomycetes</taxon>
        <taxon>Pleosporomycetidae</taxon>
        <taxon>Aulographales</taxon>
        <taxon>Rhizodiscinaceae</taxon>
        <taxon>Rhizodiscina</taxon>
    </lineage>
</organism>
<gene>
    <name evidence="8" type="ORF">NA57DRAFT_33716</name>
</gene>
<feature type="compositionally biased region" description="Low complexity" evidence="6">
    <location>
        <begin position="51"/>
        <end position="71"/>
    </location>
</feature>
<feature type="compositionally biased region" description="Low complexity" evidence="6">
    <location>
        <begin position="144"/>
        <end position="156"/>
    </location>
</feature>
<keyword evidence="1" id="KW-0808">Transferase</keyword>
<evidence type="ECO:0000256" key="6">
    <source>
        <dbReference type="SAM" id="MobiDB-lite"/>
    </source>
</evidence>
<dbReference type="Proteomes" id="UP000799772">
    <property type="component" value="Unassembled WGS sequence"/>
</dbReference>
<feature type="domain" description="Protein kinase" evidence="7">
    <location>
        <begin position="682"/>
        <end position="1014"/>
    </location>
</feature>
<feature type="compositionally biased region" description="Polar residues" evidence="6">
    <location>
        <begin position="479"/>
        <end position="490"/>
    </location>
</feature>
<feature type="compositionally biased region" description="Polar residues" evidence="6">
    <location>
        <begin position="109"/>
        <end position="122"/>
    </location>
</feature>
<dbReference type="GO" id="GO:0004713">
    <property type="term" value="F:protein tyrosine kinase activity"/>
    <property type="evidence" value="ECO:0007669"/>
    <property type="project" value="TreeGrafter"/>
</dbReference>
<evidence type="ECO:0000256" key="1">
    <source>
        <dbReference type="ARBA" id="ARBA00022679"/>
    </source>
</evidence>
<evidence type="ECO:0000256" key="3">
    <source>
        <dbReference type="ARBA" id="ARBA00022777"/>
    </source>
</evidence>
<dbReference type="InterPro" id="IPR050339">
    <property type="entry name" value="CC_SR_Kinase"/>
</dbReference>
<keyword evidence="3 8" id="KW-0418">Kinase</keyword>
<dbReference type="PROSITE" id="PS00108">
    <property type="entry name" value="PROTEIN_KINASE_ST"/>
    <property type="match status" value="1"/>
</dbReference>
<feature type="region of interest" description="Disordered" evidence="6">
    <location>
        <begin position="310"/>
        <end position="367"/>
    </location>
</feature>
<feature type="compositionally biased region" description="Basic and acidic residues" evidence="6">
    <location>
        <begin position="574"/>
        <end position="583"/>
    </location>
</feature>
<evidence type="ECO:0000259" key="7">
    <source>
        <dbReference type="PROSITE" id="PS50011"/>
    </source>
</evidence>
<feature type="region of interest" description="Disordered" evidence="6">
    <location>
        <begin position="540"/>
        <end position="648"/>
    </location>
</feature>
<evidence type="ECO:0000256" key="2">
    <source>
        <dbReference type="ARBA" id="ARBA00022741"/>
    </source>
</evidence>
<feature type="region of interest" description="Disordered" evidence="6">
    <location>
        <begin position="1"/>
        <end position="27"/>
    </location>
</feature>
<dbReference type="GO" id="GO:0005524">
    <property type="term" value="F:ATP binding"/>
    <property type="evidence" value="ECO:0007669"/>
    <property type="project" value="UniProtKB-KW"/>
</dbReference>
<feature type="compositionally biased region" description="Polar residues" evidence="6">
    <location>
        <begin position="914"/>
        <end position="929"/>
    </location>
</feature>
<feature type="compositionally biased region" description="Polar residues" evidence="6">
    <location>
        <begin position="602"/>
        <end position="611"/>
    </location>
</feature>
<comment type="caution">
    <text evidence="8">The sequence shown here is derived from an EMBL/GenBank/DDBJ whole genome shotgun (WGS) entry which is preliminary data.</text>
</comment>
<evidence type="ECO:0000256" key="5">
    <source>
        <dbReference type="ARBA" id="ARBA00037982"/>
    </source>
</evidence>
<dbReference type="InterPro" id="IPR011009">
    <property type="entry name" value="Kinase-like_dom_sf"/>
</dbReference>
<accession>A0A9P4IIU1</accession>
<dbReference type="Gene3D" id="1.10.510.10">
    <property type="entry name" value="Transferase(Phosphotransferase) domain 1"/>
    <property type="match status" value="1"/>
</dbReference>